<protein>
    <submittedName>
        <fullName evidence="2">Uncharacterized protein</fullName>
    </submittedName>
</protein>
<organism evidence="2 3">
    <name type="scientific">Tanacetum coccineum</name>
    <dbReference type="NCBI Taxonomy" id="301880"/>
    <lineage>
        <taxon>Eukaryota</taxon>
        <taxon>Viridiplantae</taxon>
        <taxon>Streptophyta</taxon>
        <taxon>Embryophyta</taxon>
        <taxon>Tracheophyta</taxon>
        <taxon>Spermatophyta</taxon>
        <taxon>Magnoliopsida</taxon>
        <taxon>eudicotyledons</taxon>
        <taxon>Gunneridae</taxon>
        <taxon>Pentapetalae</taxon>
        <taxon>asterids</taxon>
        <taxon>campanulids</taxon>
        <taxon>Asterales</taxon>
        <taxon>Asteraceae</taxon>
        <taxon>Asteroideae</taxon>
        <taxon>Anthemideae</taxon>
        <taxon>Anthemidinae</taxon>
        <taxon>Tanacetum</taxon>
    </lineage>
</organism>
<evidence type="ECO:0000256" key="1">
    <source>
        <dbReference type="SAM" id="MobiDB-lite"/>
    </source>
</evidence>
<proteinExistence type="predicted"/>
<name>A0ABQ5DWL0_9ASTR</name>
<keyword evidence="3" id="KW-1185">Reference proteome</keyword>
<reference evidence="2" key="2">
    <citation type="submission" date="2022-01" db="EMBL/GenBank/DDBJ databases">
        <authorList>
            <person name="Yamashiro T."/>
            <person name="Shiraishi A."/>
            <person name="Satake H."/>
            <person name="Nakayama K."/>
        </authorList>
    </citation>
    <scope>NUCLEOTIDE SEQUENCE</scope>
</reference>
<evidence type="ECO:0000313" key="3">
    <source>
        <dbReference type="Proteomes" id="UP001151760"/>
    </source>
</evidence>
<accession>A0ABQ5DWL0</accession>
<evidence type="ECO:0000313" key="2">
    <source>
        <dbReference type="EMBL" id="GJT43297.1"/>
    </source>
</evidence>
<feature type="region of interest" description="Disordered" evidence="1">
    <location>
        <begin position="31"/>
        <end position="91"/>
    </location>
</feature>
<dbReference type="Proteomes" id="UP001151760">
    <property type="component" value="Unassembled WGS sequence"/>
</dbReference>
<comment type="caution">
    <text evidence="2">The sequence shown here is derived from an EMBL/GenBank/DDBJ whole genome shotgun (WGS) entry which is preliminary data.</text>
</comment>
<gene>
    <name evidence="2" type="ORF">Tco_0952012</name>
</gene>
<reference evidence="2" key="1">
    <citation type="journal article" date="2022" name="Int. J. Mol. Sci.">
        <title>Draft Genome of Tanacetum Coccineum: Genomic Comparison of Closely Related Tanacetum-Family Plants.</title>
        <authorList>
            <person name="Yamashiro T."/>
            <person name="Shiraishi A."/>
            <person name="Nakayama K."/>
            <person name="Satake H."/>
        </authorList>
    </citation>
    <scope>NUCLEOTIDE SEQUENCE</scope>
</reference>
<dbReference type="EMBL" id="BQNB010015716">
    <property type="protein sequence ID" value="GJT43297.1"/>
    <property type="molecule type" value="Genomic_DNA"/>
</dbReference>
<sequence length="110" mass="12419">MQSLKKLKFYLTKFDSVVKKMTTPNALEEDTCPNAITPSPKKVTVTPMNNVKKVRSKPLGNQNNDRISQTPNRNKKNKVEAQPRKVNKMNRVVKPVCDVDVKHSLSNANS</sequence>
<feature type="compositionally biased region" description="Polar residues" evidence="1">
    <location>
        <begin position="59"/>
        <end position="72"/>
    </location>
</feature>